<dbReference type="Pfam" id="PF17919">
    <property type="entry name" value="RT_RNaseH_2"/>
    <property type="match status" value="1"/>
</dbReference>
<feature type="region of interest" description="Disordered" evidence="1">
    <location>
        <begin position="269"/>
        <end position="290"/>
    </location>
</feature>
<dbReference type="PANTHER" id="PTHR33064:SF37">
    <property type="entry name" value="RIBONUCLEASE H"/>
    <property type="match status" value="1"/>
</dbReference>
<dbReference type="Gene3D" id="3.30.70.270">
    <property type="match status" value="2"/>
</dbReference>
<dbReference type="CDD" id="cd01647">
    <property type="entry name" value="RT_LTR"/>
    <property type="match status" value="1"/>
</dbReference>
<evidence type="ECO:0000259" key="2">
    <source>
        <dbReference type="Pfam" id="PF17919"/>
    </source>
</evidence>
<feature type="compositionally biased region" description="Low complexity" evidence="1">
    <location>
        <begin position="453"/>
        <end position="466"/>
    </location>
</feature>
<feature type="region of interest" description="Disordered" evidence="1">
    <location>
        <begin position="515"/>
        <end position="539"/>
    </location>
</feature>
<feature type="region of interest" description="Disordered" evidence="1">
    <location>
        <begin position="576"/>
        <end position="601"/>
    </location>
</feature>
<organism evidence="3 4">
    <name type="scientific">Ganoderma sinense ZZ0214-1</name>
    <dbReference type="NCBI Taxonomy" id="1077348"/>
    <lineage>
        <taxon>Eukaryota</taxon>
        <taxon>Fungi</taxon>
        <taxon>Dikarya</taxon>
        <taxon>Basidiomycota</taxon>
        <taxon>Agaricomycotina</taxon>
        <taxon>Agaricomycetes</taxon>
        <taxon>Polyporales</taxon>
        <taxon>Polyporaceae</taxon>
        <taxon>Ganoderma</taxon>
    </lineage>
</organism>
<protein>
    <recommendedName>
        <fullName evidence="2">Reverse transcriptase/retrotransposon-derived protein RNase H-like domain-containing protein</fullName>
    </recommendedName>
</protein>
<evidence type="ECO:0000256" key="1">
    <source>
        <dbReference type="SAM" id="MobiDB-lite"/>
    </source>
</evidence>
<dbReference type="InterPro" id="IPR043128">
    <property type="entry name" value="Rev_trsase/Diguanyl_cyclase"/>
</dbReference>
<dbReference type="InterPro" id="IPR051320">
    <property type="entry name" value="Viral_Replic_Matur_Polypro"/>
</dbReference>
<dbReference type="Gene3D" id="2.40.70.10">
    <property type="entry name" value="Acid Proteases"/>
    <property type="match status" value="1"/>
</dbReference>
<evidence type="ECO:0000313" key="4">
    <source>
        <dbReference type="Proteomes" id="UP000230002"/>
    </source>
</evidence>
<proteinExistence type="predicted"/>
<dbReference type="EMBL" id="AYKW01000006">
    <property type="protein sequence ID" value="PIL33987.1"/>
    <property type="molecule type" value="Genomic_DNA"/>
</dbReference>
<dbReference type="SUPFAM" id="SSF56672">
    <property type="entry name" value="DNA/RNA polymerases"/>
    <property type="match status" value="1"/>
</dbReference>
<accession>A0A2G8SJS4</accession>
<feature type="region of interest" description="Disordered" evidence="1">
    <location>
        <begin position="434"/>
        <end position="493"/>
    </location>
</feature>
<dbReference type="InterPro" id="IPR021109">
    <property type="entry name" value="Peptidase_aspartic_dom_sf"/>
</dbReference>
<reference evidence="3 4" key="1">
    <citation type="journal article" date="2015" name="Sci. Rep.">
        <title>Chromosome-level genome map provides insights into diverse defense mechanisms in the medicinal fungus Ganoderma sinense.</title>
        <authorList>
            <person name="Zhu Y."/>
            <person name="Xu J."/>
            <person name="Sun C."/>
            <person name="Zhou S."/>
            <person name="Xu H."/>
            <person name="Nelson D.R."/>
            <person name="Qian J."/>
            <person name="Song J."/>
            <person name="Luo H."/>
            <person name="Xiang L."/>
            <person name="Li Y."/>
            <person name="Xu Z."/>
            <person name="Ji A."/>
            <person name="Wang L."/>
            <person name="Lu S."/>
            <person name="Hayward A."/>
            <person name="Sun W."/>
            <person name="Li X."/>
            <person name="Schwartz D.C."/>
            <person name="Wang Y."/>
            <person name="Chen S."/>
        </authorList>
    </citation>
    <scope>NUCLEOTIDE SEQUENCE [LARGE SCALE GENOMIC DNA]</scope>
    <source>
        <strain evidence="3 4">ZZ0214-1</strain>
    </source>
</reference>
<dbReference type="CDD" id="cd00303">
    <property type="entry name" value="retropepsin_like"/>
    <property type="match status" value="1"/>
</dbReference>
<keyword evidence="4" id="KW-1185">Reference proteome</keyword>
<name>A0A2G8SJS4_9APHY</name>
<dbReference type="Pfam" id="PF13975">
    <property type="entry name" value="gag-asp_proteas"/>
    <property type="match status" value="1"/>
</dbReference>
<dbReference type="SUPFAM" id="SSF50630">
    <property type="entry name" value="Acid proteases"/>
    <property type="match status" value="1"/>
</dbReference>
<gene>
    <name evidence="3" type="ORF">GSI_03695</name>
</gene>
<dbReference type="STRING" id="1077348.A0A2G8SJS4"/>
<feature type="compositionally biased region" description="Acidic residues" evidence="1">
    <location>
        <begin position="583"/>
        <end position="595"/>
    </location>
</feature>
<dbReference type="InterPro" id="IPR043502">
    <property type="entry name" value="DNA/RNA_pol_sf"/>
</dbReference>
<dbReference type="OrthoDB" id="5599163at2759"/>
<dbReference type="InterPro" id="IPR041577">
    <property type="entry name" value="RT_RNaseH_2"/>
</dbReference>
<dbReference type="PANTHER" id="PTHR33064">
    <property type="entry name" value="POL PROTEIN"/>
    <property type="match status" value="1"/>
</dbReference>
<dbReference type="Proteomes" id="UP000230002">
    <property type="component" value="Unassembled WGS sequence"/>
</dbReference>
<sequence>MAHAATTGPPAMPVQGDRTCPVFDERDPRSLNRYFSDLEALFRKHSVSDDTTPAAQEERKKLAVRYLSWNIEASWSSLEEFDKPMKDYAAFKTAVFELYPGVSSAPEWTIEDFQDIIDKRVAAGPVKDINEYSQFYVEVRPVVKYLLRQNRINNIEANKSLAHALGEVNRLAVKSRLETDVPIRTKNTPYTFEQFHKAATYVLQHRNDDFDEIWDDKGPVGSTSTPSRTVPAPTPSRVIESLLKVKQEEASAFANIISKQVRAGQMYYPDRSTARTPPPNASNTYRRDLPPRPPTLRKGCYYCGADGCETKRCPEAAADIADRKIKRENGLLVMYDGSPIPYHLGPGTLREKVNFYLDAKCSNEAPVEHMFLEFYLSADDHGYVLVDQDTAPTLSTEDGEALEALSLQINELQVGEKRKTNLRFDGVEIIQRPRPFSGKRTVPQRAPTPPPTRASVARPPMGTATAPRPPTPGPAKGKETARSAGAREAAPTTMPLALSSARPVEAVPLHPYAKAKDATDSSKLPVRPVEPLRGMSGVQQPPAYRLKSKAINPETAEELKERVYDTEVTMTVRELLSSSSDAVPDEDDPCEEADSDNGASDYANEAAEGFAVKVSESSESIVAARDRNQIRTLWCKVNDTAEVECVLDGGSQIVAISEHCCNRLRIPVDTSADLPIQSANGAVNKTIGIARNIPVQLPGDIIVYLQMYVVKTTAYEVLLGRPFETLVQAKVENVGDSEQLITIKCPNSGATVRVATSARGERKKTPSAEELLDDVEAAALVVEYDHRSGEATIAAYTPLDEVSSSSVTLAYLSACDEGVIPEGDLHDLSSSIPLDSFLFAQTREFLVSSSQLSPAFSGFISLPEHLEYKPIFDISASPTNTPPVESFAAAKKKYKPVARKVRPLLSELPEKFRIVRNIVGDSLADLPPLNPNPPKEFLPGTRYTAERHEELRARHAKFLWPVELDLLDDMVKNQEMVFAWTDMERGKFKPEFFPPVEMPTVEHKPWVLKNILIPPGIYCEVCEQIKRKIATGVYEPSNSAYKSRWFTVAKKDGKPRIVHSLEPLNAVTIQHSGIPPVPEHLVECFTGRACIGVLDLYVGYNERELAESSRDLTMFQTPFGAHRLTTLPMGWTNSVPIFHDDVTYILQEEIPDFTVPYVDDVPLRGPESDYHREDGTYETIPENPGIRCFVWEHFLNVNRILNRMRYAGGTFSGPKAVIIDDDLIIIGHRCTSVGRLPDDERVRVVKNWTKFETLSDIRAFLGTVGVARIFIRNFAKRANALVHLTRKDVPFEFGEAQWKAVEDLQNAVLESPALRPLDYNSDALVILGVDTSAIAVGYMLCQQDLGNPKIRYYNRFGSITLNERESRFSQPKLELYGLFRTLRALKF</sequence>
<evidence type="ECO:0000313" key="3">
    <source>
        <dbReference type="EMBL" id="PIL33987.1"/>
    </source>
</evidence>
<dbReference type="Gene3D" id="3.10.10.10">
    <property type="entry name" value="HIV Type 1 Reverse Transcriptase, subunit A, domain 1"/>
    <property type="match status" value="1"/>
</dbReference>
<comment type="caution">
    <text evidence="3">The sequence shown here is derived from an EMBL/GenBank/DDBJ whole genome shotgun (WGS) entry which is preliminary data.</text>
</comment>
<feature type="domain" description="Reverse transcriptase/retrotransposon-derived protein RNase H-like" evidence="2">
    <location>
        <begin position="1294"/>
        <end position="1384"/>
    </location>
</feature>